<feature type="domain" description="FAD-binding FR-type" evidence="7">
    <location>
        <begin position="235"/>
        <end position="355"/>
    </location>
</feature>
<dbReference type="InterPro" id="IPR001834">
    <property type="entry name" value="CBR-like"/>
</dbReference>
<keyword evidence="5" id="KW-0560">Oxidoreductase</keyword>
<dbReference type="InterPro" id="IPR017938">
    <property type="entry name" value="Riboflavin_synthase-like_b-brl"/>
</dbReference>
<evidence type="ECO:0000259" key="7">
    <source>
        <dbReference type="PROSITE" id="PS51384"/>
    </source>
</evidence>
<sequence length="541" mass="59658">MSEIYVCQAGSCKGRGSEAVLLEIEELIKGFEGCSVNGSGCLGACSEAPNVAVAKGGHSESLHTRLDTVDKSAEVVRVATGHTPSLQDPGLSQRLTAARSMRMRLVAREEQKWNAAMAGMAEQIANTADEDDRVELQFDLAQLYVNAGHYEKALEYLAVVKSAAVHTPRVYMSVGKVLAKLRRFKELDDLAEEVACAFQDPHRAYIRVHVENVLRNCGQEAVQSAADSTHVRPIEGYSRWTLSGIVPVSSHSAIYHFTSGELTRGTPYTRGRGRTMWHQTWHTTLLAEVGHNNEGPLPWIERDYTPLSTWIDWEKGDVDILIKIYPDGAATSWLHKQRLGCQVWLSQPKKTMDVPSLTLDSSRLRSRTLKHHAVLMLLAGTGIVVAAQVMHHMDPNTCFGTSTNRKPPLSSPISVIYACRQDDVLMADDLAKWCASDTDEAKLQRCVLAMSLPQDQAAELPFQAAVTSEPASELQQLVSQPNVSIVKSRMTSELVQRELELLQEHGQCRVIVSGPESFNGSMRNMLLQSGMKEDMITVLSA</sequence>
<dbReference type="CDD" id="cd02980">
    <property type="entry name" value="TRX_Fd_family"/>
    <property type="match status" value="1"/>
</dbReference>
<feature type="binding site" evidence="6">
    <location>
        <position position="304"/>
    </location>
    <ligand>
        <name>FAD</name>
        <dbReference type="ChEBI" id="CHEBI:57692"/>
    </ligand>
</feature>
<dbReference type="SUPFAM" id="SSF52833">
    <property type="entry name" value="Thioredoxin-like"/>
    <property type="match status" value="1"/>
</dbReference>
<dbReference type="PANTHER" id="PTHR19370">
    <property type="entry name" value="NADH-CYTOCHROME B5 REDUCTASE"/>
    <property type="match status" value="1"/>
</dbReference>
<dbReference type="InterPro" id="IPR008333">
    <property type="entry name" value="Cbr1-like_FAD-bd_dom"/>
</dbReference>
<protein>
    <recommendedName>
        <fullName evidence="7">FAD-binding FR-type domain-containing protein</fullName>
    </recommendedName>
</protein>
<gene>
    <name evidence="8" type="ORF">CYMTET_54504</name>
</gene>
<dbReference type="Proteomes" id="UP001190700">
    <property type="component" value="Unassembled WGS sequence"/>
</dbReference>
<evidence type="ECO:0000256" key="2">
    <source>
        <dbReference type="ARBA" id="ARBA00006105"/>
    </source>
</evidence>
<dbReference type="Gene3D" id="3.40.50.80">
    <property type="entry name" value="Nucleotide-binding domain of ferredoxin-NADP reductase (FNR) module"/>
    <property type="match status" value="1"/>
</dbReference>
<dbReference type="PROSITE" id="PS51384">
    <property type="entry name" value="FAD_FR"/>
    <property type="match status" value="1"/>
</dbReference>
<evidence type="ECO:0000256" key="3">
    <source>
        <dbReference type="ARBA" id="ARBA00022630"/>
    </source>
</evidence>
<dbReference type="InterPro" id="IPR017927">
    <property type="entry name" value="FAD-bd_FR_type"/>
</dbReference>
<proteinExistence type="inferred from homology"/>
<comment type="similarity">
    <text evidence="2">Belongs to the flavoprotein pyridine nucleotide cytochrome reductase family.</text>
</comment>
<evidence type="ECO:0000313" key="9">
    <source>
        <dbReference type="Proteomes" id="UP001190700"/>
    </source>
</evidence>
<dbReference type="EMBL" id="LGRX02035329">
    <property type="protein sequence ID" value="KAK3235285.1"/>
    <property type="molecule type" value="Genomic_DNA"/>
</dbReference>
<dbReference type="InterPro" id="IPR039261">
    <property type="entry name" value="FNR_nucleotide-bd"/>
</dbReference>
<keyword evidence="9" id="KW-1185">Reference proteome</keyword>
<keyword evidence="4 6" id="KW-0274">FAD</keyword>
<dbReference type="Gene3D" id="2.40.30.10">
    <property type="entry name" value="Translation factors"/>
    <property type="match status" value="1"/>
</dbReference>
<feature type="binding site" evidence="6">
    <location>
        <position position="302"/>
    </location>
    <ligand>
        <name>FAD</name>
        <dbReference type="ChEBI" id="CHEBI:57692"/>
    </ligand>
</feature>
<dbReference type="Gene3D" id="1.25.40.10">
    <property type="entry name" value="Tetratricopeptide repeat domain"/>
    <property type="match status" value="1"/>
</dbReference>
<dbReference type="SUPFAM" id="SSF63380">
    <property type="entry name" value="Riboflavin synthase domain-like"/>
    <property type="match status" value="1"/>
</dbReference>
<feature type="binding site" evidence="6">
    <location>
        <position position="323"/>
    </location>
    <ligand>
        <name>FAD</name>
        <dbReference type="ChEBI" id="CHEBI:57692"/>
    </ligand>
</feature>
<accession>A0AAE0EQN3</accession>
<evidence type="ECO:0000313" key="8">
    <source>
        <dbReference type="EMBL" id="KAK3235285.1"/>
    </source>
</evidence>
<evidence type="ECO:0000256" key="6">
    <source>
        <dbReference type="PIRSR" id="PIRSR601834-1"/>
    </source>
</evidence>
<evidence type="ECO:0000256" key="1">
    <source>
        <dbReference type="ARBA" id="ARBA00001974"/>
    </source>
</evidence>
<organism evidence="8 9">
    <name type="scientific">Cymbomonas tetramitiformis</name>
    <dbReference type="NCBI Taxonomy" id="36881"/>
    <lineage>
        <taxon>Eukaryota</taxon>
        <taxon>Viridiplantae</taxon>
        <taxon>Chlorophyta</taxon>
        <taxon>Pyramimonadophyceae</taxon>
        <taxon>Pyramimonadales</taxon>
        <taxon>Pyramimonadaceae</taxon>
        <taxon>Cymbomonas</taxon>
    </lineage>
</organism>
<comment type="caution">
    <text evidence="8">The sequence shown here is derived from an EMBL/GenBank/DDBJ whole genome shotgun (WGS) entry which is preliminary data.</text>
</comment>
<name>A0AAE0EQN3_9CHLO</name>
<dbReference type="GO" id="GO:0016491">
    <property type="term" value="F:oxidoreductase activity"/>
    <property type="evidence" value="ECO:0007669"/>
    <property type="project" value="UniProtKB-KW"/>
</dbReference>
<reference evidence="8 9" key="1">
    <citation type="journal article" date="2015" name="Genome Biol. Evol.">
        <title>Comparative Genomics of a Bacterivorous Green Alga Reveals Evolutionary Causalities and Consequences of Phago-Mixotrophic Mode of Nutrition.</title>
        <authorList>
            <person name="Burns J.A."/>
            <person name="Paasch A."/>
            <person name="Narechania A."/>
            <person name="Kim E."/>
        </authorList>
    </citation>
    <scope>NUCLEOTIDE SEQUENCE [LARGE SCALE GENOMIC DNA]</scope>
    <source>
        <strain evidence="8 9">PLY_AMNH</strain>
    </source>
</reference>
<dbReference type="SUPFAM" id="SSF48452">
    <property type="entry name" value="TPR-like"/>
    <property type="match status" value="1"/>
</dbReference>
<feature type="binding site" evidence="6">
    <location>
        <position position="321"/>
    </location>
    <ligand>
        <name>FAD</name>
        <dbReference type="ChEBI" id="CHEBI:57692"/>
    </ligand>
</feature>
<evidence type="ECO:0000256" key="4">
    <source>
        <dbReference type="ARBA" id="ARBA00022827"/>
    </source>
</evidence>
<dbReference type="Pfam" id="PF00970">
    <property type="entry name" value="FAD_binding_6"/>
    <property type="match status" value="1"/>
</dbReference>
<evidence type="ECO:0000256" key="5">
    <source>
        <dbReference type="ARBA" id="ARBA00023002"/>
    </source>
</evidence>
<dbReference type="InterPro" id="IPR036249">
    <property type="entry name" value="Thioredoxin-like_sf"/>
</dbReference>
<dbReference type="AlphaFoldDB" id="A0AAE0EQN3"/>
<keyword evidence="3 6" id="KW-0285">Flavoprotein</keyword>
<dbReference type="InterPro" id="IPR011990">
    <property type="entry name" value="TPR-like_helical_dom_sf"/>
</dbReference>
<dbReference type="SUPFAM" id="SSF52343">
    <property type="entry name" value="Ferredoxin reductase-like, C-terminal NADP-linked domain"/>
    <property type="match status" value="1"/>
</dbReference>
<dbReference type="Gene3D" id="3.40.30.10">
    <property type="entry name" value="Glutaredoxin"/>
    <property type="match status" value="1"/>
</dbReference>
<comment type="cofactor">
    <cofactor evidence="1 6">
        <name>FAD</name>
        <dbReference type="ChEBI" id="CHEBI:57692"/>
    </cofactor>
</comment>
<dbReference type="PANTHER" id="PTHR19370:SF184">
    <property type="entry name" value="NADH-CYTOCHROME B5 REDUCTASE-LIKE"/>
    <property type="match status" value="1"/>
</dbReference>